<evidence type="ECO:0000313" key="2">
    <source>
        <dbReference type="Proteomes" id="UP000345637"/>
    </source>
</evidence>
<name>A0A485D1B5_RAOPL</name>
<proteinExistence type="predicted"/>
<dbReference type="EMBL" id="CAADJE010000038">
    <property type="protein sequence ID" value="VFS90477.1"/>
    <property type="molecule type" value="Genomic_DNA"/>
</dbReference>
<gene>
    <name evidence="1" type="ORF">NCTC12998_06952</name>
</gene>
<organism evidence="1 2">
    <name type="scientific">Raoultella planticola</name>
    <name type="common">Klebsiella planticola</name>
    <dbReference type="NCBI Taxonomy" id="575"/>
    <lineage>
        <taxon>Bacteria</taxon>
        <taxon>Pseudomonadati</taxon>
        <taxon>Pseudomonadota</taxon>
        <taxon>Gammaproteobacteria</taxon>
        <taxon>Enterobacterales</taxon>
        <taxon>Enterobacteriaceae</taxon>
        <taxon>Klebsiella/Raoultella group</taxon>
        <taxon>Raoultella</taxon>
    </lineage>
</organism>
<accession>A0A485D1B5</accession>
<reference evidence="1 2" key="1">
    <citation type="submission" date="2019-03" db="EMBL/GenBank/DDBJ databases">
        <authorList>
            <consortium name="Pathogen Informatics"/>
        </authorList>
    </citation>
    <scope>NUCLEOTIDE SEQUENCE [LARGE SCALE GENOMIC DNA]</scope>
    <source>
        <strain evidence="1 2">NCTC12998</strain>
    </source>
</reference>
<protein>
    <submittedName>
        <fullName evidence="1">Uncharacterized protein</fullName>
    </submittedName>
</protein>
<evidence type="ECO:0000313" key="1">
    <source>
        <dbReference type="EMBL" id="VFS90477.1"/>
    </source>
</evidence>
<sequence>MTPLSRRTRQVVGHRRLGDVFMTQCVTTLLAAVGQDANDLQAHRVTKGKKNIFQANVFTFGVIGDHNIPVSAVARLPGVAARIGGWQVIYPN</sequence>
<dbReference type="AlphaFoldDB" id="A0A485D1B5"/>
<dbReference type="Proteomes" id="UP000345637">
    <property type="component" value="Unassembled WGS sequence"/>
</dbReference>